<reference evidence="1" key="1">
    <citation type="submission" date="2020-12" db="EMBL/GenBank/DDBJ databases">
        <title>The genome sequence of Inhella sp. 4Y17.</title>
        <authorList>
            <person name="Liu Y."/>
        </authorList>
    </citation>
    <scope>NUCLEOTIDE SEQUENCE</scope>
    <source>
        <strain evidence="1">4Y10</strain>
    </source>
</reference>
<evidence type="ECO:0000313" key="1">
    <source>
        <dbReference type="EMBL" id="MBH9551415.1"/>
    </source>
</evidence>
<keyword evidence="2" id="KW-1185">Reference proteome</keyword>
<dbReference type="PIRSF" id="PIRSF028139">
    <property type="entry name" value="DOPA-diox_rel_Mll2280"/>
    <property type="match status" value="1"/>
</dbReference>
<comment type="caution">
    <text evidence="1">The sequence shown here is derived from an EMBL/GenBank/DDBJ whole genome shotgun (WGS) entry which is preliminary data.</text>
</comment>
<protein>
    <submittedName>
        <fullName evidence="1">DOPA 4,5-dioxygenase family protein</fullName>
    </submittedName>
</protein>
<dbReference type="AlphaFoldDB" id="A0A931IUU3"/>
<dbReference type="RefSeq" id="WP_198099030.1">
    <property type="nucleotide sequence ID" value="NZ_JAEDAL010000001.1"/>
</dbReference>
<name>A0A931IUU3_9BURK</name>
<dbReference type="SUPFAM" id="SSF143410">
    <property type="entry name" value="DOPA-like"/>
    <property type="match status" value="1"/>
</dbReference>
<dbReference type="Pfam" id="PF08883">
    <property type="entry name" value="DOPA_dioxygen"/>
    <property type="match status" value="1"/>
</dbReference>
<dbReference type="InterPro" id="IPR014980">
    <property type="entry name" value="DOPA_dioxygen"/>
</dbReference>
<dbReference type="PANTHER" id="PTHR36423">
    <property type="entry name" value="AFR070WP"/>
    <property type="match status" value="1"/>
</dbReference>
<gene>
    <name evidence="1" type="ORF">I7X43_01025</name>
</gene>
<dbReference type="InterPro" id="IPR023389">
    <property type="entry name" value="DOPA-like_sf"/>
</dbReference>
<proteinExistence type="predicted"/>
<dbReference type="EMBL" id="JAEDAL010000001">
    <property type="protein sequence ID" value="MBH9551415.1"/>
    <property type="molecule type" value="Genomic_DNA"/>
</dbReference>
<dbReference type="Proteomes" id="UP000620139">
    <property type="component" value="Unassembled WGS sequence"/>
</dbReference>
<evidence type="ECO:0000313" key="2">
    <source>
        <dbReference type="Proteomes" id="UP000620139"/>
    </source>
</evidence>
<organism evidence="1 2">
    <name type="scientific">Inhella gelatinilytica</name>
    <dbReference type="NCBI Taxonomy" id="2795030"/>
    <lineage>
        <taxon>Bacteria</taxon>
        <taxon>Pseudomonadati</taxon>
        <taxon>Pseudomonadota</taxon>
        <taxon>Betaproteobacteria</taxon>
        <taxon>Burkholderiales</taxon>
        <taxon>Sphaerotilaceae</taxon>
        <taxon>Inhella</taxon>
    </lineage>
</organism>
<accession>A0A931IUU3</accession>
<sequence length="124" mass="13677">MRSLDPSRIHSWHAHVYFEDSTQAAARALRGALEADLGPRIRLGRFNEGPVGPHPVGSYEIAFLPEHLPAVLGWLLLNRGTLDVLLHPNSDNELRDHREGALWLGRPHALDLAGLQAGPSVFDL</sequence>
<dbReference type="PANTHER" id="PTHR36423:SF2">
    <property type="entry name" value="AFR070WP"/>
    <property type="match status" value="1"/>
</dbReference>
<dbReference type="Gene3D" id="3.30.70.1240">
    <property type="entry name" value="DOPA-like domains"/>
    <property type="match status" value="1"/>
</dbReference>